<keyword evidence="2" id="KW-1185">Reference proteome</keyword>
<reference evidence="1 2" key="1">
    <citation type="submission" date="2014-03" db="EMBL/GenBank/DDBJ databases">
        <title>Complete genome sequence of a deeply braunched marine Bacteroidia bacterium Draconibacterium orientale type strain FH5T.</title>
        <authorList>
            <person name="Li X."/>
            <person name="Wang X."/>
            <person name="Xie Z."/>
            <person name="Du Z."/>
            <person name="Chen G."/>
        </authorList>
    </citation>
    <scope>NUCLEOTIDE SEQUENCE [LARGE SCALE GENOMIC DNA]</scope>
    <source>
        <strain evidence="1 2">FH5</strain>
    </source>
</reference>
<protein>
    <submittedName>
        <fullName evidence="1">Uncharacterized protein</fullName>
    </submittedName>
</protein>
<organism evidence="1 2">
    <name type="scientific">Draconibacterium orientale</name>
    <dbReference type="NCBI Taxonomy" id="1168034"/>
    <lineage>
        <taxon>Bacteria</taxon>
        <taxon>Pseudomonadati</taxon>
        <taxon>Bacteroidota</taxon>
        <taxon>Bacteroidia</taxon>
        <taxon>Marinilabiliales</taxon>
        <taxon>Prolixibacteraceae</taxon>
        <taxon>Draconibacterium</taxon>
    </lineage>
</organism>
<evidence type="ECO:0000313" key="2">
    <source>
        <dbReference type="Proteomes" id="UP000023772"/>
    </source>
</evidence>
<proteinExistence type="predicted"/>
<accession>A0ABN4D7J9</accession>
<dbReference type="Proteomes" id="UP000023772">
    <property type="component" value="Chromosome"/>
</dbReference>
<name>A0ABN4D7J9_9BACT</name>
<sequence>MILPHPGKAGVNWKGERANFALHKMKLLPSLKHINLSSIINLASVSGNFQQKLLQIFEGLSG</sequence>
<dbReference type="EMBL" id="CP007451">
    <property type="protein sequence ID" value="AHW62184.1"/>
    <property type="molecule type" value="Genomic_DNA"/>
</dbReference>
<gene>
    <name evidence="1" type="ORF">FH5T_16925</name>
</gene>
<evidence type="ECO:0000313" key="1">
    <source>
        <dbReference type="EMBL" id="AHW62184.1"/>
    </source>
</evidence>